<reference evidence="3" key="1">
    <citation type="submission" date="2015-01" db="EMBL/GenBank/DDBJ databases">
        <authorList>
            <person name="Manzoor Shahid"/>
            <person name="Zubair Saima"/>
        </authorList>
    </citation>
    <scope>NUCLEOTIDE SEQUENCE [LARGE SCALE GENOMIC DNA]</scope>
    <source>
        <strain evidence="3">Sp3</strain>
    </source>
</reference>
<dbReference type="Pfam" id="PF00501">
    <property type="entry name" value="AMP-binding"/>
    <property type="match status" value="1"/>
</dbReference>
<proteinExistence type="predicted"/>
<dbReference type="PANTHER" id="PTHR43767">
    <property type="entry name" value="LONG-CHAIN-FATTY-ACID--COA LIGASE"/>
    <property type="match status" value="1"/>
</dbReference>
<dbReference type="EC" id="6.2.1.3" evidence="2"/>
<dbReference type="GO" id="GO:0004467">
    <property type="term" value="F:long-chain fatty acid-CoA ligase activity"/>
    <property type="evidence" value="ECO:0007669"/>
    <property type="project" value="UniProtKB-EC"/>
</dbReference>
<gene>
    <name evidence="2" type="primary">lcfB</name>
    <name evidence="2" type="ORF">SSCH_1110010</name>
</gene>
<dbReference type="PANTHER" id="PTHR43767:SF1">
    <property type="entry name" value="NONRIBOSOMAL PEPTIDE SYNTHASE PES1 (EUROFUNG)-RELATED"/>
    <property type="match status" value="1"/>
</dbReference>
<evidence type="ECO:0000313" key="3">
    <source>
        <dbReference type="Proteomes" id="UP000046155"/>
    </source>
</evidence>
<dbReference type="EMBL" id="CDRZ01000015">
    <property type="protein sequence ID" value="CEO87546.1"/>
    <property type="molecule type" value="Genomic_DNA"/>
</dbReference>
<keyword evidence="3" id="KW-1185">Reference proteome</keyword>
<name>A0A0B7MHT6_9FIRM</name>
<dbReference type="InterPro" id="IPR050237">
    <property type="entry name" value="ATP-dep_AMP-bd_enzyme"/>
</dbReference>
<dbReference type="InterPro" id="IPR000873">
    <property type="entry name" value="AMP-dep_synth/lig_dom"/>
</dbReference>
<accession>A0A0B7MHT6</accession>
<sequence length="268" mass="30157">MSVSELLRNTARRFPDKTAIHFDNHLVTYKSLDQCVDNLARGLLNLGLKRQEMVGLLLGNCSDFVYSYFAIIRAGGVVVPMNPLYKDEEVKYLLNQAEVVFLITGQSFLPMIKRIWHDIPTLQRVLVTGGETGDRIVSYRELLNMPAEPVEIAIKPNDIAACLFTSGTTGKPKGALLSHSNLVFDVQASTERIQMDSRDQHLCVLPLFHSFALMATLLCPLYTGGSIVVLPQFHPDLVLREITSKKITFFLRYTYHVCFSFVSSREAE</sequence>
<keyword evidence="2" id="KW-0436">Ligase</keyword>
<dbReference type="AlphaFoldDB" id="A0A0B7MHT6"/>
<protein>
    <submittedName>
        <fullName evidence="2">Long-chain-fatty-acid--CoA ligase (Part 1)</fullName>
        <ecNumber evidence="2">6.2.1.3</ecNumber>
    </submittedName>
</protein>
<evidence type="ECO:0000259" key="1">
    <source>
        <dbReference type="Pfam" id="PF00501"/>
    </source>
</evidence>
<dbReference type="InterPro" id="IPR042099">
    <property type="entry name" value="ANL_N_sf"/>
</dbReference>
<evidence type="ECO:0000313" key="2">
    <source>
        <dbReference type="EMBL" id="CEO87546.1"/>
    </source>
</evidence>
<organism evidence="2 3">
    <name type="scientific">Syntrophaceticus schinkii</name>
    <dbReference type="NCBI Taxonomy" id="499207"/>
    <lineage>
        <taxon>Bacteria</taxon>
        <taxon>Bacillati</taxon>
        <taxon>Bacillota</taxon>
        <taxon>Clostridia</taxon>
        <taxon>Thermoanaerobacterales</taxon>
        <taxon>Thermoanaerobacterales Family III. Incertae Sedis</taxon>
        <taxon>Syntrophaceticus</taxon>
    </lineage>
</organism>
<dbReference type="Proteomes" id="UP000046155">
    <property type="component" value="Unassembled WGS sequence"/>
</dbReference>
<dbReference type="SUPFAM" id="SSF56801">
    <property type="entry name" value="Acetyl-CoA synthetase-like"/>
    <property type="match status" value="1"/>
</dbReference>
<dbReference type="Gene3D" id="3.40.50.12780">
    <property type="entry name" value="N-terminal domain of ligase-like"/>
    <property type="match status" value="1"/>
</dbReference>
<dbReference type="RefSeq" id="WP_198142064.1">
    <property type="nucleotide sequence ID" value="NZ_CDRZ01000015.1"/>
</dbReference>
<feature type="domain" description="AMP-dependent synthetase/ligase" evidence="1">
    <location>
        <begin position="8"/>
        <end position="250"/>
    </location>
</feature>